<dbReference type="GO" id="GO:0008408">
    <property type="term" value="F:3'-5' exonuclease activity"/>
    <property type="evidence" value="ECO:0007669"/>
    <property type="project" value="TreeGrafter"/>
</dbReference>
<name>A0A1B2ERE2_9HYPH</name>
<accession>A0A1B2ERE2</accession>
<reference evidence="4" key="1">
    <citation type="submission" date="2016-07" db="EMBL/GenBank/DDBJ databases">
        <title>Microvirga ossetica sp. nov. a new species of rhizobia isolated from root nodules of the legume species Vicia alpestris Steven originated from North Ossetia region in the Caucasus.</title>
        <authorList>
            <person name="Safronova V.I."/>
            <person name="Kuznetsova I.G."/>
            <person name="Sazanova A.L."/>
            <person name="Belimov A."/>
            <person name="Andronov E."/>
            <person name="Osledkin Y.S."/>
            <person name="Onishchuk O.P."/>
            <person name="Kurchak O.N."/>
            <person name="Shaposhnikov A.I."/>
            <person name="Willems A."/>
            <person name="Tikhonovich I.A."/>
        </authorList>
    </citation>
    <scope>NUCLEOTIDE SEQUENCE [LARGE SCALE GENOMIC DNA]</scope>
    <source>
        <strain evidence="4">V5/3M</strain>
        <plasmid evidence="4">unnamed1</plasmid>
    </source>
</reference>
<proteinExistence type="predicted"/>
<evidence type="ECO:0000256" key="2">
    <source>
        <dbReference type="ARBA" id="ARBA00026073"/>
    </source>
</evidence>
<evidence type="ECO:0000256" key="1">
    <source>
        <dbReference type="ARBA" id="ARBA00025483"/>
    </source>
</evidence>
<dbReference type="OrthoDB" id="7427781at2"/>
<dbReference type="EMBL" id="CP016617">
    <property type="protein sequence ID" value="ANY82538.1"/>
    <property type="molecule type" value="Genomic_DNA"/>
</dbReference>
<dbReference type="Gene3D" id="3.30.420.10">
    <property type="entry name" value="Ribonuclease H-like superfamily/Ribonuclease H"/>
    <property type="match status" value="1"/>
</dbReference>
<comment type="subunit">
    <text evidence="2">DNA polymerase III contains a core (composed of alpha, epsilon and theta chains) that associates with a tau subunit. This core dimerizes to form the POLIII' complex. PolIII' associates with the gamma complex (composed of gamma, delta, delta', psi and chi chains) and with the beta chain to form the complete DNA polymerase III complex.</text>
</comment>
<dbReference type="RefSeq" id="WP_099513647.1">
    <property type="nucleotide sequence ID" value="NZ_CP016617.1"/>
</dbReference>
<keyword evidence="4" id="KW-0614">Plasmid</keyword>
<dbReference type="GO" id="GO:0005829">
    <property type="term" value="C:cytosol"/>
    <property type="evidence" value="ECO:0007669"/>
    <property type="project" value="TreeGrafter"/>
</dbReference>
<dbReference type="CDD" id="cd06127">
    <property type="entry name" value="DEDDh"/>
    <property type="match status" value="1"/>
</dbReference>
<dbReference type="GO" id="GO:0003676">
    <property type="term" value="F:nucleic acid binding"/>
    <property type="evidence" value="ECO:0007669"/>
    <property type="project" value="InterPro"/>
</dbReference>
<dbReference type="NCBIfam" id="NF006615">
    <property type="entry name" value="PRK09182.1"/>
    <property type="match status" value="1"/>
</dbReference>
<dbReference type="PANTHER" id="PTHR30231">
    <property type="entry name" value="DNA POLYMERASE III SUBUNIT EPSILON"/>
    <property type="match status" value="1"/>
</dbReference>
<dbReference type="AlphaFoldDB" id="A0A1B2ERE2"/>
<protein>
    <submittedName>
        <fullName evidence="4">DNA polymerase III subunit epsilon</fullName>
    </submittedName>
</protein>
<sequence length="333" mass="37617">MRGQADLFLDYDAPPGPIETRPVGEIVIKAKPRSEIFKAPDYETAARMLEATGDYRVLRRLTPRPIVVSRTAREGEKIAVILDTETTGLDHTRDEVIELGMITFTYDDEGRIGDVIGTFNALREPSVPVSPEITRLTGITPEMVAGQVLDLEAVEKFIAPAELIIAHNARFDRPFCERLSKDFQVKAWACSHSEIAWSGFGFEGSKLGYLLTQCGWFHEGHRAVEDCHALLEVLASPLPSEAGLPFKHLLASARKSLLRIWAESSPFDMKDVLKARGYRWNDGTNGRPKSWWVEVDEEAGEAELAFLRREVYRREVEPYTHKITAFERFRSAR</sequence>
<dbReference type="PANTHER" id="PTHR30231:SF37">
    <property type="entry name" value="EXODEOXYRIBONUCLEASE 10"/>
    <property type="match status" value="1"/>
</dbReference>
<dbReference type="Pfam" id="PF00929">
    <property type="entry name" value="RNase_T"/>
    <property type="match status" value="1"/>
</dbReference>
<geneLocation type="plasmid" evidence="4">
    <name>unnamed1</name>
</geneLocation>
<dbReference type="SMART" id="SM00479">
    <property type="entry name" value="EXOIII"/>
    <property type="match status" value="1"/>
</dbReference>
<feature type="domain" description="Exonuclease" evidence="3">
    <location>
        <begin position="78"/>
        <end position="243"/>
    </location>
</feature>
<evidence type="ECO:0000259" key="3">
    <source>
        <dbReference type="SMART" id="SM00479"/>
    </source>
</evidence>
<dbReference type="InterPro" id="IPR012337">
    <property type="entry name" value="RNaseH-like_sf"/>
</dbReference>
<dbReference type="SUPFAM" id="SSF53098">
    <property type="entry name" value="Ribonuclease H-like"/>
    <property type="match status" value="1"/>
</dbReference>
<dbReference type="InterPro" id="IPR013520">
    <property type="entry name" value="Ribonucl_H"/>
</dbReference>
<dbReference type="GO" id="GO:0045004">
    <property type="term" value="P:DNA replication proofreading"/>
    <property type="evidence" value="ECO:0007669"/>
    <property type="project" value="TreeGrafter"/>
</dbReference>
<dbReference type="InterPro" id="IPR036397">
    <property type="entry name" value="RNaseH_sf"/>
</dbReference>
<dbReference type="FunFam" id="3.30.420.10:FF:000045">
    <property type="entry name" value="3'-5' exonuclease DinG"/>
    <property type="match status" value="1"/>
</dbReference>
<organism evidence="4">
    <name type="scientific">Microvirga ossetica</name>
    <dbReference type="NCBI Taxonomy" id="1882682"/>
    <lineage>
        <taxon>Bacteria</taxon>
        <taxon>Pseudomonadati</taxon>
        <taxon>Pseudomonadota</taxon>
        <taxon>Alphaproteobacteria</taxon>
        <taxon>Hyphomicrobiales</taxon>
        <taxon>Methylobacteriaceae</taxon>
        <taxon>Microvirga</taxon>
    </lineage>
</organism>
<dbReference type="KEGG" id="moc:BB934_30110"/>
<evidence type="ECO:0000313" key="4">
    <source>
        <dbReference type="EMBL" id="ANY82538.1"/>
    </source>
</evidence>
<gene>
    <name evidence="4" type="ORF">BB934_30110</name>
</gene>
<comment type="function">
    <text evidence="1">DNA polymerase III is a complex, multichain enzyme responsible for most of the replicative synthesis in bacteria. The epsilon subunit contain the editing function and is a proofreading 3'-5' exonuclease.</text>
</comment>